<protein>
    <submittedName>
        <fullName evidence="5">DoxX family protein</fullName>
    </submittedName>
</protein>
<reference evidence="5 6" key="1">
    <citation type="submission" date="2024-09" db="EMBL/GenBank/DDBJ databases">
        <authorList>
            <person name="Sun Q."/>
            <person name="Mori K."/>
        </authorList>
    </citation>
    <scope>NUCLEOTIDE SEQUENCE [LARGE SCALE GENOMIC DNA]</scope>
    <source>
        <strain evidence="5 6">NCAIM B.02604</strain>
    </source>
</reference>
<dbReference type="RefSeq" id="WP_377459799.1">
    <property type="nucleotide sequence ID" value="NZ_JBHLUB010000031.1"/>
</dbReference>
<keyword evidence="2" id="KW-0812">Transmembrane</keyword>
<name>A0ABV6PBQ9_9MICC</name>
<evidence type="ECO:0000256" key="1">
    <source>
        <dbReference type="ARBA" id="ARBA00004141"/>
    </source>
</evidence>
<comment type="subcellular location">
    <subcellularLocation>
        <location evidence="1">Membrane</location>
        <topology evidence="1">Multi-pass membrane protein</topology>
    </subcellularLocation>
</comment>
<evidence type="ECO:0000256" key="2">
    <source>
        <dbReference type="ARBA" id="ARBA00022692"/>
    </source>
</evidence>
<evidence type="ECO:0000256" key="3">
    <source>
        <dbReference type="ARBA" id="ARBA00022989"/>
    </source>
</evidence>
<keyword evidence="6" id="KW-1185">Reference proteome</keyword>
<comment type="caution">
    <text evidence="5">The sequence shown here is derived from an EMBL/GenBank/DDBJ whole genome shotgun (WGS) entry which is preliminary data.</text>
</comment>
<evidence type="ECO:0000256" key="4">
    <source>
        <dbReference type="ARBA" id="ARBA00023136"/>
    </source>
</evidence>
<dbReference type="Pfam" id="PF07681">
    <property type="entry name" value="DoxX"/>
    <property type="match status" value="1"/>
</dbReference>
<dbReference type="Proteomes" id="UP001589862">
    <property type="component" value="Unassembled WGS sequence"/>
</dbReference>
<proteinExistence type="predicted"/>
<evidence type="ECO:0000313" key="5">
    <source>
        <dbReference type="EMBL" id="MFC0582551.1"/>
    </source>
</evidence>
<dbReference type="InterPro" id="IPR032808">
    <property type="entry name" value="DoxX"/>
</dbReference>
<gene>
    <name evidence="5" type="ORF">ACFFFR_09200</name>
</gene>
<accession>A0ABV6PBQ9</accession>
<evidence type="ECO:0000313" key="6">
    <source>
        <dbReference type="Proteomes" id="UP001589862"/>
    </source>
</evidence>
<keyword evidence="4" id="KW-0472">Membrane</keyword>
<organism evidence="5 6">
    <name type="scientific">Micrococcoides hystricis</name>
    <dbReference type="NCBI Taxonomy" id="1572761"/>
    <lineage>
        <taxon>Bacteria</taxon>
        <taxon>Bacillati</taxon>
        <taxon>Actinomycetota</taxon>
        <taxon>Actinomycetes</taxon>
        <taxon>Micrococcales</taxon>
        <taxon>Micrococcaceae</taxon>
        <taxon>Micrococcoides</taxon>
    </lineage>
</organism>
<keyword evidence="3" id="KW-1133">Transmembrane helix</keyword>
<dbReference type="EMBL" id="JBHLUB010000031">
    <property type="protein sequence ID" value="MFC0582551.1"/>
    <property type="molecule type" value="Genomic_DNA"/>
</dbReference>
<sequence>MTLAQRLARPLLASSIIASGIKQLRAPEAAATSLEPVLAQAGQANPSLSLVTDNPDLVARVLGGIQVGSGALLALGKLPRFAAILLGATQSVTAAVEYLSAPADTEEEQEARNTTLLKNASIIGGVIYASVDRGGKPSLAWRAEHLAKDAQKQASKAIENLKK</sequence>